<organism evidence="9 10">
    <name type="scientific">Cuscuta australis</name>
    <dbReference type="NCBI Taxonomy" id="267555"/>
    <lineage>
        <taxon>Eukaryota</taxon>
        <taxon>Viridiplantae</taxon>
        <taxon>Streptophyta</taxon>
        <taxon>Embryophyta</taxon>
        <taxon>Tracheophyta</taxon>
        <taxon>Spermatophyta</taxon>
        <taxon>Magnoliopsida</taxon>
        <taxon>eudicotyledons</taxon>
        <taxon>Gunneridae</taxon>
        <taxon>Pentapetalae</taxon>
        <taxon>asterids</taxon>
        <taxon>lamiids</taxon>
        <taxon>Solanales</taxon>
        <taxon>Convolvulaceae</taxon>
        <taxon>Cuscuteae</taxon>
        <taxon>Cuscuta</taxon>
        <taxon>Cuscuta subgen. Grammica</taxon>
        <taxon>Cuscuta sect. Cleistogrammica</taxon>
    </lineage>
</organism>
<dbReference type="AlphaFoldDB" id="A0A328D6B1"/>
<evidence type="ECO:0000256" key="3">
    <source>
        <dbReference type="ARBA" id="ARBA00010858"/>
    </source>
</evidence>
<evidence type="ECO:0000313" key="10">
    <source>
        <dbReference type="Proteomes" id="UP000249390"/>
    </source>
</evidence>
<protein>
    <recommendedName>
        <fullName evidence="11">Oleosin</fullName>
    </recommendedName>
</protein>
<dbReference type="PANTHER" id="PTHR33203:SF4">
    <property type="entry name" value="F27J15.22"/>
    <property type="match status" value="1"/>
</dbReference>
<dbReference type="GO" id="GO:0016020">
    <property type="term" value="C:membrane"/>
    <property type="evidence" value="ECO:0007669"/>
    <property type="project" value="UniProtKB-SubCell"/>
</dbReference>
<evidence type="ECO:0000256" key="2">
    <source>
        <dbReference type="ARBA" id="ARBA00004502"/>
    </source>
</evidence>
<keyword evidence="10" id="KW-1185">Reference proteome</keyword>
<feature type="transmembrane region" description="Helical" evidence="8">
    <location>
        <begin position="60"/>
        <end position="80"/>
    </location>
</feature>
<evidence type="ECO:0008006" key="11">
    <source>
        <dbReference type="Google" id="ProtNLM"/>
    </source>
</evidence>
<reference evidence="9 10" key="1">
    <citation type="submission" date="2018-06" db="EMBL/GenBank/DDBJ databases">
        <title>The Genome of Cuscuta australis (Dodder) Provides Insight into the Evolution of Plant Parasitism.</title>
        <authorList>
            <person name="Liu H."/>
        </authorList>
    </citation>
    <scope>NUCLEOTIDE SEQUENCE [LARGE SCALE GENOMIC DNA]</scope>
    <source>
        <strain evidence="10">cv. Yunnan</strain>
        <tissue evidence="9">Vines</tissue>
    </source>
</reference>
<dbReference type="PANTHER" id="PTHR33203">
    <property type="entry name" value="OLEOSIN"/>
    <property type="match status" value="1"/>
</dbReference>
<comment type="caution">
    <text evidence="9">The sequence shown here is derived from an EMBL/GenBank/DDBJ whole genome shotgun (WGS) entry which is preliminary data.</text>
</comment>
<evidence type="ECO:0000256" key="1">
    <source>
        <dbReference type="ARBA" id="ARBA00004141"/>
    </source>
</evidence>
<keyword evidence="4" id="KW-0551">Lipid droplet</keyword>
<comment type="subcellular location">
    <subcellularLocation>
        <location evidence="2">Lipid droplet</location>
    </subcellularLocation>
    <subcellularLocation>
        <location evidence="1">Membrane</location>
        <topology evidence="1">Multi-pass membrane protein</topology>
    </subcellularLocation>
</comment>
<comment type="similarity">
    <text evidence="3">Belongs to the oleosin family.</text>
</comment>
<evidence type="ECO:0000256" key="5">
    <source>
        <dbReference type="ARBA" id="ARBA00022692"/>
    </source>
</evidence>
<dbReference type="GO" id="GO:0019915">
    <property type="term" value="P:lipid storage"/>
    <property type="evidence" value="ECO:0007669"/>
    <property type="project" value="TreeGrafter"/>
</dbReference>
<name>A0A328D6B1_9ASTE</name>
<evidence type="ECO:0000256" key="8">
    <source>
        <dbReference type="SAM" id="Phobius"/>
    </source>
</evidence>
<keyword evidence="5 8" id="KW-0812">Transmembrane</keyword>
<accession>A0A328D6B1</accession>
<dbReference type="GO" id="GO:0012511">
    <property type="term" value="C:monolayer-surrounded lipid storage body"/>
    <property type="evidence" value="ECO:0007669"/>
    <property type="project" value="InterPro"/>
</dbReference>
<keyword evidence="7 8" id="KW-0472">Membrane</keyword>
<gene>
    <name evidence="9" type="ORF">DM860_010059</name>
</gene>
<evidence type="ECO:0000256" key="7">
    <source>
        <dbReference type="ARBA" id="ARBA00023136"/>
    </source>
</evidence>
<evidence type="ECO:0000256" key="6">
    <source>
        <dbReference type="ARBA" id="ARBA00022989"/>
    </source>
</evidence>
<dbReference type="InterPro" id="IPR000136">
    <property type="entry name" value="Oleosin"/>
</dbReference>
<proteinExistence type="inferred from homology"/>
<feature type="transmembrane region" description="Helical" evidence="8">
    <location>
        <begin position="86"/>
        <end position="111"/>
    </location>
</feature>
<evidence type="ECO:0000313" key="9">
    <source>
        <dbReference type="EMBL" id="RAL41265.1"/>
    </source>
</evidence>
<sequence>MAEMQQSHRSPARGGGGPAATTILRRFQENAPNSTQLVGILTLVVSGGILLLLTGLTLTATVLGLIIFAPLIIISSPVWVPVGAVLVVAVAGFLSACGFGIAAAVMASWLYRYLRGLHPPGSDRFDYARSRLVDTANHVKDYAGGYLHGKAKDAAPSA</sequence>
<dbReference type="Proteomes" id="UP000249390">
    <property type="component" value="Unassembled WGS sequence"/>
</dbReference>
<evidence type="ECO:0000256" key="4">
    <source>
        <dbReference type="ARBA" id="ARBA00022677"/>
    </source>
</evidence>
<dbReference type="EMBL" id="NQVE01000188">
    <property type="protein sequence ID" value="RAL41265.1"/>
    <property type="molecule type" value="Genomic_DNA"/>
</dbReference>
<dbReference type="GO" id="GO:0048608">
    <property type="term" value="P:reproductive structure development"/>
    <property type="evidence" value="ECO:0007669"/>
    <property type="project" value="UniProtKB-ARBA"/>
</dbReference>
<keyword evidence="6 8" id="KW-1133">Transmembrane helix</keyword>
<dbReference type="Pfam" id="PF01277">
    <property type="entry name" value="Oleosin"/>
    <property type="match status" value="1"/>
</dbReference>
<dbReference type="GO" id="GO:0009791">
    <property type="term" value="P:post-embryonic development"/>
    <property type="evidence" value="ECO:0007669"/>
    <property type="project" value="UniProtKB-ARBA"/>
</dbReference>